<dbReference type="InterPro" id="IPR016117">
    <property type="entry name" value="ArgJ-like_dom_sf"/>
</dbReference>
<comment type="pathway">
    <text evidence="7">Amino-acid biosynthesis; L-arginine biosynthesis; L-ornithine and N-acetyl-L-glutamate from L-glutamate and N(2)-acetyl-L-ornithine (cyclic): step 1/1.</text>
</comment>
<feature type="binding site" evidence="7">
    <location>
        <position position="302"/>
    </location>
    <ligand>
        <name>substrate</name>
    </ligand>
</feature>
<dbReference type="PANTHER" id="PTHR23100">
    <property type="entry name" value="ARGININE BIOSYNTHESIS BIFUNCTIONAL PROTEIN ARGJ"/>
    <property type="match status" value="1"/>
</dbReference>
<keyword evidence="6 7" id="KW-0012">Acyltransferase</keyword>
<dbReference type="EC" id="2.3.1.35" evidence="7"/>
<dbReference type="Gene3D" id="3.10.20.340">
    <property type="entry name" value="ArgJ beta chain, C-terminal domain"/>
    <property type="match status" value="1"/>
</dbReference>
<feature type="chain" id="PRO_5044935272" description="Arginine biosynthesis bifunctional protein ArgJ alpha chain" evidence="7">
    <location>
        <begin position="1"/>
        <end position="219"/>
    </location>
</feature>
<comment type="subunit">
    <text evidence="7">Heterodimer of an alpha and a beta chain.</text>
</comment>
<keyword evidence="5 7" id="KW-0511">Multifunctional enzyme</keyword>
<keyword evidence="7" id="KW-0028">Amino-acid biosynthesis</keyword>
<feature type="chain" id="PRO_5044935271" description="Arginine biosynthesis bifunctional protein ArgJ beta chain" evidence="7">
    <location>
        <begin position="220"/>
        <end position="451"/>
    </location>
</feature>
<evidence type="ECO:0000256" key="3">
    <source>
        <dbReference type="ARBA" id="ARBA00022679"/>
    </source>
</evidence>
<reference evidence="8 9" key="1">
    <citation type="journal article" date="2023" name="Commun. Biol.">
        <title>Genome analysis of Parmales, the sister group of diatoms, reveals the evolutionary specialization of diatoms from phago-mixotrophs to photoautotrophs.</title>
        <authorList>
            <person name="Ban H."/>
            <person name="Sato S."/>
            <person name="Yoshikawa S."/>
            <person name="Yamada K."/>
            <person name="Nakamura Y."/>
            <person name="Ichinomiya M."/>
            <person name="Sato N."/>
            <person name="Blanc-Mathieu R."/>
            <person name="Endo H."/>
            <person name="Kuwata A."/>
            <person name="Ogata H."/>
        </authorList>
    </citation>
    <scope>NUCLEOTIDE SEQUENCE [LARGE SCALE GENOMIC DNA]</scope>
</reference>
<proteinExistence type="inferred from homology"/>
<comment type="caution">
    <text evidence="8">The sequence shown here is derived from an EMBL/GenBank/DDBJ whole genome shotgun (WGS) entry which is preliminary data.</text>
</comment>
<comment type="catalytic activity">
    <reaction evidence="7">
        <text>L-glutamate + acetyl-CoA = N-acetyl-L-glutamate + CoA + H(+)</text>
        <dbReference type="Rhea" id="RHEA:24292"/>
        <dbReference type="ChEBI" id="CHEBI:15378"/>
        <dbReference type="ChEBI" id="CHEBI:29985"/>
        <dbReference type="ChEBI" id="CHEBI:44337"/>
        <dbReference type="ChEBI" id="CHEBI:57287"/>
        <dbReference type="ChEBI" id="CHEBI:57288"/>
        <dbReference type="EC" id="2.3.1.1"/>
    </reaction>
</comment>
<feature type="site" description="Involved in the stabilization of negative charge on the oxyanion by the formation of the oxyanion hole" evidence="7">
    <location>
        <position position="151"/>
    </location>
</feature>
<accession>A0ABQ6MWQ7</accession>
<dbReference type="Gene3D" id="3.60.70.12">
    <property type="entry name" value="L-amino peptidase D-ALA esterase/amidase"/>
    <property type="match status" value="1"/>
</dbReference>
<dbReference type="PANTHER" id="PTHR23100:SF0">
    <property type="entry name" value="ARGININE BIOSYNTHESIS BIFUNCTIONAL PROTEIN ARGJ, MITOCHONDRIAL"/>
    <property type="match status" value="1"/>
</dbReference>
<sequence length="451" mass="46975">MPPPSPTSLSGVIARSTISSPSDDAARQAAHRASLSAATPSFPAGFSLRAAKLSFVPKEAPSMGPLPMNVCLLSFPPTSSYEIALTRNVLCGAPITYIRDNILAGRPPLGSLLINNKISNVCAPTGLADAAELCKAVEAALPGAALPSSTGVIGWSLPLPEMLAALPPLLEGGGGGTPLDFATAIMTTDRYPKLRSRSVGGSVVMGVAKGAGMIEPNLGTMLAYVLLDFDIPAEDFEEVAGGVVDGSFNCVSVDGDESTSDTVVVVSSNEGRRPDRSEYPLIREALEGICGELARDIVRNGEGTSHVIACSVLNYPGASAAAVAKKVVNSPLIKTAIAGNDPNIGRLASAIGSYMGKHETGVPTTWKDTLRIKIGDDVVFDEGAFCLGPGMEEKLSAYIKARQFGESTCYPETEECVEIEVDFGCEGGDKAKVWGSDLTKEYVSVNADYRS</sequence>
<dbReference type="EC" id="2.3.1.1" evidence="7"/>
<evidence type="ECO:0000256" key="1">
    <source>
        <dbReference type="ARBA" id="ARBA00006774"/>
    </source>
</evidence>
<feature type="binding site" evidence="7">
    <location>
        <position position="446"/>
    </location>
    <ligand>
        <name>substrate</name>
    </ligand>
</feature>
<comment type="pathway">
    <text evidence="7">Amino-acid biosynthesis; L-arginine biosynthesis; N(2)-acetyl-L-ornithine from L-glutamate: step 1/4.</text>
</comment>
<evidence type="ECO:0000256" key="7">
    <source>
        <dbReference type="HAMAP-Rule" id="MF_03124"/>
    </source>
</evidence>
<comment type="similarity">
    <text evidence="1 7">Belongs to the ArgJ family.</text>
</comment>
<dbReference type="InterPro" id="IPR042195">
    <property type="entry name" value="ArgJ_beta_C"/>
</dbReference>
<dbReference type="InterPro" id="IPR002813">
    <property type="entry name" value="Arg_biosynth_ArgJ"/>
</dbReference>
<dbReference type="Pfam" id="PF01960">
    <property type="entry name" value="ArgJ"/>
    <property type="match status" value="1"/>
</dbReference>
<keyword evidence="9" id="KW-1185">Reference proteome</keyword>
<comment type="catalytic activity">
    <reaction evidence="7">
        <text>N(2)-acetyl-L-ornithine + L-glutamate = N-acetyl-L-glutamate + L-ornithine</text>
        <dbReference type="Rhea" id="RHEA:15349"/>
        <dbReference type="ChEBI" id="CHEBI:29985"/>
        <dbReference type="ChEBI" id="CHEBI:44337"/>
        <dbReference type="ChEBI" id="CHEBI:46911"/>
        <dbReference type="ChEBI" id="CHEBI:57805"/>
        <dbReference type="EC" id="2.3.1.35"/>
    </reaction>
</comment>
<comment type="PTM">
    <text evidence="7">The alpha and beta chains are autoproteolytically processed from a single precursor protein within the mitochondrion.</text>
</comment>
<dbReference type="HAMAP" id="MF_01106">
    <property type="entry name" value="ArgJ"/>
    <property type="match status" value="1"/>
</dbReference>
<feature type="binding site" evidence="7">
    <location>
        <position position="451"/>
    </location>
    <ligand>
        <name>substrate</name>
    </ligand>
</feature>
<comment type="subcellular location">
    <subcellularLocation>
        <location evidence="7">Mitochondrion matrix</location>
    </subcellularLocation>
</comment>
<organism evidence="8 9">
    <name type="scientific">Tetraparma gracilis</name>
    <dbReference type="NCBI Taxonomy" id="2962635"/>
    <lineage>
        <taxon>Eukaryota</taxon>
        <taxon>Sar</taxon>
        <taxon>Stramenopiles</taxon>
        <taxon>Ochrophyta</taxon>
        <taxon>Bolidophyceae</taxon>
        <taxon>Parmales</taxon>
        <taxon>Triparmaceae</taxon>
        <taxon>Tetraparma</taxon>
    </lineage>
</organism>
<gene>
    <name evidence="8" type="ORF">TeGR_g10515</name>
</gene>
<keyword evidence="4 7" id="KW-0068">Autocatalytic cleavage</keyword>
<evidence type="ECO:0000256" key="2">
    <source>
        <dbReference type="ARBA" id="ARBA00022571"/>
    </source>
</evidence>
<comment type="caution">
    <text evidence="7">Lacks conserved residue(s) required for the propagation of feature annotation.</text>
</comment>
<feature type="binding site" evidence="7">
    <location>
        <position position="209"/>
    </location>
    <ligand>
        <name>substrate</name>
    </ligand>
</feature>
<dbReference type="SUPFAM" id="SSF56266">
    <property type="entry name" value="DmpA/ArgJ-like"/>
    <property type="match status" value="1"/>
</dbReference>
<evidence type="ECO:0000313" key="8">
    <source>
        <dbReference type="EMBL" id="GMI34148.1"/>
    </source>
</evidence>
<name>A0ABQ6MWQ7_9STRA</name>
<evidence type="ECO:0000256" key="4">
    <source>
        <dbReference type="ARBA" id="ARBA00022813"/>
    </source>
</evidence>
<feature type="binding site" evidence="7">
    <location>
        <position position="220"/>
    </location>
    <ligand>
        <name>substrate</name>
    </ligand>
</feature>
<evidence type="ECO:0000256" key="5">
    <source>
        <dbReference type="ARBA" id="ARBA00023268"/>
    </source>
</evidence>
<feature type="active site" description="Nucleophile" evidence="7">
    <location>
        <position position="220"/>
    </location>
</feature>
<protein>
    <recommendedName>
        <fullName evidence="7">Arginine biosynthesis bifunctional protein ArgJ, mitochondrial</fullName>
    </recommendedName>
    <domain>
        <recommendedName>
            <fullName evidence="7">Glutamate N-acetyltransferase</fullName>
            <shortName evidence="7">GAT</shortName>
            <ecNumber evidence="7">2.3.1.35</ecNumber>
        </recommendedName>
        <alternativeName>
            <fullName evidence="7">Ornithine acetyltransferase</fullName>
            <shortName evidence="7">OATase</shortName>
        </alternativeName>
        <alternativeName>
            <fullName evidence="7">Ornithine transacetylase</fullName>
        </alternativeName>
    </domain>
    <domain>
        <recommendedName>
            <fullName evidence="7">Amino-acid acetyltransferase</fullName>
            <ecNumber evidence="7">2.3.1.1</ecNumber>
        </recommendedName>
        <alternativeName>
            <fullName evidence="7">N-acetylglutamate synthase</fullName>
            <shortName evidence="7">AGS</shortName>
        </alternativeName>
    </domain>
    <component>
        <recommendedName>
            <fullName evidence="7">Arginine biosynthesis bifunctional protein ArgJ alpha chain</fullName>
        </recommendedName>
    </component>
    <component>
        <recommendedName>
            <fullName evidence="7">Arginine biosynthesis bifunctional protein ArgJ beta chain</fullName>
        </recommendedName>
    </component>
</protein>
<keyword evidence="3 7" id="KW-0808">Transferase</keyword>
<dbReference type="EMBL" id="BRYB01003287">
    <property type="protein sequence ID" value="GMI34148.1"/>
    <property type="molecule type" value="Genomic_DNA"/>
</dbReference>
<dbReference type="Proteomes" id="UP001165060">
    <property type="component" value="Unassembled WGS sequence"/>
</dbReference>
<comment type="function">
    <text evidence="7">Catalyzes two activities which are involved in the cyclic version of arginine biosynthesis: the synthesis of acetylglutamate from glutamate and acetyl-CoA, and of ornithine by transacetylation between acetylornithine and glutamate.</text>
</comment>
<evidence type="ECO:0000313" key="9">
    <source>
        <dbReference type="Proteomes" id="UP001165060"/>
    </source>
</evidence>
<feature type="binding site" evidence="7">
    <location>
        <position position="187"/>
    </location>
    <ligand>
        <name>substrate</name>
    </ligand>
</feature>
<keyword evidence="2 7" id="KW-0055">Arginine biosynthesis</keyword>
<feature type="site" description="Involved in the stabilization of negative charge on the oxyanion by the formation of the oxyanion hole" evidence="7">
    <location>
        <position position="150"/>
    </location>
</feature>
<evidence type="ECO:0000256" key="6">
    <source>
        <dbReference type="ARBA" id="ARBA00023315"/>
    </source>
</evidence>
<keyword evidence="7" id="KW-0496">Mitochondrion</keyword>